<dbReference type="AlphaFoldDB" id="A0A1N7PN98"/>
<feature type="signal peptide" evidence="1">
    <location>
        <begin position="1"/>
        <end position="19"/>
    </location>
</feature>
<organism evidence="2 3">
    <name type="scientific">Chryseobacterium ureilyticum</name>
    <dbReference type="NCBI Taxonomy" id="373668"/>
    <lineage>
        <taxon>Bacteria</taxon>
        <taxon>Pseudomonadati</taxon>
        <taxon>Bacteroidota</taxon>
        <taxon>Flavobacteriia</taxon>
        <taxon>Flavobacteriales</taxon>
        <taxon>Weeksellaceae</taxon>
        <taxon>Chryseobacterium group</taxon>
        <taxon>Chryseobacterium</taxon>
    </lineage>
</organism>
<accession>A0A1N7PN98</accession>
<evidence type="ECO:0000313" key="2">
    <source>
        <dbReference type="EMBL" id="SIT12123.1"/>
    </source>
</evidence>
<protein>
    <submittedName>
        <fullName evidence="2">Uncharacterized protein</fullName>
    </submittedName>
</protein>
<dbReference type="STRING" id="373668.SAMN05421786_1063"/>
<evidence type="ECO:0000256" key="1">
    <source>
        <dbReference type="SAM" id="SignalP"/>
    </source>
</evidence>
<keyword evidence="1" id="KW-0732">Signal</keyword>
<proteinExistence type="predicted"/>
<dbReference type="RefSeq" id="WP_139329301.1">
    <property type="nucleotide sequence ID" value="NZ_FTOL01000006.1"/>
</dbReference>
<name>A0A1N7PN98_9FLAO</name>
<keyword evidence="3" id="KW-1185">Reference proteome</keyword>
<dbReference type="EMBL" id="FTOL01000006">
    <property type="protein sequence ID" value="SIT12123.1"/>
    <property type="molecule type" value="Genomic_DNA"/>
</dbReference>
<gene>
    <name evidence="2" type="ORF">SAMN05421786_1063</name>
</gene>
<evidence type="ECO:0000313" key="3">
    <source>
        <dbReference type="Proteomes" id="UP000186744"/>
    </source>
</evidence>
<dbReference type="Proteomes" id="UP000186744">
    <property type="component" value="Unassembled WGS sequence"/>
</dbReference>
<reference evidence="3" key="1">
    <citation type="submission" date="2017-01" db="EMBL/GenBank/DDBJ databases">
        <authorList>
            <person name="Varghese N."/>
            <person name="Submissions S."/>
        </authorList>
    </citation>
    <scope>NUCLEOTIDE SEQUENCE [LARGE SCALE GENOMIC DNA]</scope>
    <source>
        <strain evidence="3">DSM 18017</strain>
    </source>
</reference>
<sequence>MKRKRIIIGAILMYNILGAQNNTTTEAPINIKSPQSYEMERYGNIPVNLNVGSVDLNIPLFEEDFSSIGNFNLNLSYNSSGFIPNKKSNYVGHDWFLNFGGVISRDINGIADDSIPIEITSYVSSGFLVGARLVSKSNEDIFNGNYNSNLMKDHINVSGQ</sequence>
<feature type="chain" id="PRO_5012049102" evidence="1">
    <location>
        <begin position="20"/>
        <end position="160"/>
    </location>
</feature>
<dbReference type="OrthoDB" id="9814627at2"/>